<evidence type="ECO:0000259" key="1">
    <source>
        <dbReference type="Pfam" id="PF07969"/>
    </source>
</evidence>
<evidence type="ECO:0000313" key="2">
    <source>
        <dbReference type="EMBL" id="TWE10439.1"/>
    </source>
</evidence>
<dbReference type="Gene3D" id="2.30.40.10">
    <property type="entry name" value="Urease, subunit C, domain 1"/>
    <property type="match status" value="1"/>
</dbReference>
<dbReference type="EMBL" id="VIVQ01000002">
    <property type="protein sequence ID" value="TWE10439.1"/>
    <property type="molecule type" value="Genomic_DNA"/>
</dbReference>
<dbReference type="InterPro" id="IPR011059">
    <property type="entry name" value="Metal-dep_hydrolase_composite"/>
</dbReference>
<name>A0A561E495_9MICO</name>
<accession>A0A561E495</accession>
<gene>
    <name evidence="2" type="ORF">BKA23_2800</name>
</gene>
<dbReference type="InterPro" id="IPR032466">
    <property type="entry name" value="Metal_Hydrolase"/>
</dbReference>
<sequence>MPKLCKVTVLYRHSRIYTGDPQRPYATGLLADDDVILAIGDFESLAVQHREATVVELGGALVLPGMHDAHIHTASLARELAALDLRRVTTLEQALQHVQQYAETIPSGAWIMGGRWDSNKWTPPGQPTRHDLDRVSGDHPVALASIDGHTMWVNTAALSAVGITFDTPDPAGGVIARDDQGSPTGILREAACEAVERVYASPVSGDLADQLAAAQEHLLSVGLTSVTDLDGEDARAAYLRMKSDGWLNIRVTKGIPVTHLDAAIAEGRRSGDGDDWLRVGPVKLFSDGALGSHTCHMSHGFRGDESNHGMPVLSHEQVLAYARRATDAGIAVATHAIGDQAAHTVLGAYEQLRAETGTSMTLSIEHSQFLQPDDVHRMAQLGVTASMQPTHCTSDITLCEAMLPDSPLVAYGWRTLLDAGVAVAFGSDAPVEDPNPFFGLHAAVTRQRFDGTPAGGWQPHERVTINEAIAAHTAGSARLTGDFTRKGRLTAGRLADFIAIDTDITDPELIADEPLRIRTAQVLQTVVGGETRWSR</sequence>
<dbReference type="CDD" id="cd01300">
    <property type="entry name" value="YtcJ_like"/>
    <property type="match status" value="1"/>
</dbReference>
<proteinExistence type="predicted"/>
<organism evidence="2 3">
    <name type="scientific">Rudaeicoccus suwonensis</name>
    <dbReference type="NCBI Taxonomy" id="657409"/>
    <lineage>
        <taxon>Bacteria</taxon>
        <taxon>Bacillati</taxon>
        <taxon>Actinomycetota</taxon>
        <taxon>Actinomycetes</taxon>
        <taxon>Micrococcales</taxon>
        <taxon>Dermacoccaceae</taxon>
        <taxon>Rudaeicoccus</taxon>
    </lineage>
</organism>
<reference evidence="2 3" key="1">
    <citation type="submission" date="2019-06" db="EMBL/GenBank/DDBJ databases">
        <title>Sequencing the genomes of 1000 actinobacteria strains.</title>
        <authorList>
            <person name="Klenk H.-P."/>
        </authorList>
    </citation>
    <scope>NUCLEOTIDE SEQUENCE [LARGE SCALE GENOMIC DNA]</scope>
    <source>
        <strain evidence="2 3">DSM 19560</strain>
    </source>
</reference>
<dbReference type="GO" id="GO:0016810">
    <property type="term" value="F:hydrolase activity, acting on carbon-nitrogen (but not peptide) bonds"/>
    <property type="evidence" value="ECO:0007669"/>
    <property type="project" value="InterPro"/>
</dbReference>
<dbReference type="InterPro" id="IPR033932">
    <property type="entry name" value="YtcJ-like"/>
</dbReference>
<dbReference type="SUPFAM" id="SSF51338">
    <property type="entry name" value="Composite domain of metallo-dependent hydrolases"/>
    <property type="match status" value="1"/>
</dbReference>
<protein>
    <recommendedName>
        <fullName evidence="1">Amidohydrolase 3 domain-containing protein</fullName>
    </recommendedName>
</protein>
<dbReference type="PANTHER" id="PTHR22642:SF2">
    <property type="entry name" value="PROTEIN LONG AFTER FAR-RED 3"/>
    <property type="match status" value="1"/>
</dbReference>
<dbReference type="OrthoDB" id="3238066at2"/>
<dbReference type="AlphaFoldDB" id="A0A561E495"/>
<dbReference type="SUPFAM" id="SSF51556">
    <property type="entry name" value="Metallo-dependent hydrolases"/>
    <property type="match status" value="1"/>
</dbReference>
<dbReference type="PANTHER" id="PTHR22642">
    <property type="entry name" value="IMIDAZOLONEPROPIONASE"/>
    <property type="match status" value="1"/>
</dbReference>
<dbReference type="InterPro" id="IPR013108">
    <property type="entry name" value="Amidohydro_3"/>
</dbReference>
<comment type="caution">
    <text evidence="2">The sequence shown here is derived from an EMBL/GenBank/DDBJ whole genome shotgun (WGS) entry which is preliminary data.</text>
</comment>
<dbReference type="Gene3D" id="3.10.310.70">
    <property type="match status" value="1"/>
</dbReference>
<dbReference type="Gene3D" id="3.20.20.140">
    <property type="entry name" value="Metal-dependent hydrolases"/>
    <property type="match status" value="1"/>
</dbReference>
<keyword evidence="3" id="KW-1185">Reference proteome</keyword>
<feature type="domain" description="Amidohydrolase 3" evidence="1">
    <location>
        <begin position="54"/>
        <end position="531"/>
    </location>
</feature>
<evidence type="ECO:0000313" key="3">
    <source>
        <dbReference type="Proteomes" id="UP000318297"/>
    </source>
</evidence>
<dbReference type="Proteomes" id="UP000318297">
    <property type="component" value="Unassembled WGS sequence"/>
</dbReference>
<dbReference type="Pfam" id="PF07969">
    <property type="entry name" value="Amidohydro_3"/>
    <property type="match status" value="1"/>
</dbReference>